<organism evidence="5 6">
    <name type="scientific">Anaeramoeba flamelloides</name>
    <dbReference type="NCBI Taxonomy" id="1746091"/>
    <lineage>
        <taxon>Eukaryota</taxon>
        <taxon>Metamonada</taxon>
        <taxon>Anaeramoebidae</taxon>
        <taxon>Anaeramoeba</taxon>
    </lineage>
</organism>
<dbReference type="Pfam" id="PF00651">
    <property type="entry name" value="BTB"/>
    <property type="match status" value="1"/>
</dbReference>
<dbReference type="AlphaFoldDB" id="A0AAV8A5S0"/>
<feature type="domain" description="BTB" evidence="4">
    <location>
        <begin position="555"/>
        <end position="638"/>
    </location>
</feature>
<dbReference type="PROSITE" id="PS50097">
    <property type="entry name" value="BTB"/>
    <property type="match status" value="2"/>
</dbReference>
<evidence type="ECO:0000256" key="3">
    <source>
        <dbReference type="PROSITE-ProRule" id="PRU00023"/>
    </source>
</evidence>
<feature type="domain" description="BTB" evidence="4">
    <location>
        <begin position="453"/>
        <end position="514"/>
    </location>
</feature>
<dbReference type="SUPFAM" id="SSF54695">
    <property type="entry name" value="POZ domain"/>
    <property type="match status" value="1"/>
</dbReference>
<dbReference type="PROSITE" id="PS50088">
    <property type="entry name" value="ANK_REPEAT"/>
    <property type="match status" value="1"/>
</dbReference>
<feature type="repeat" description="ANK" evidence="3">
    <location>
        <begin position="382"/>
        <end position="414"/>
    </location>
</feature>
<gene>
    <name evidence="5" type="ORF">M0812_05828</name>
</gene>
<evidence type="ECO:0000259" key="4">
    <source>
        <dbReference type="PROSITE" id="PS50097"/>
    </source>
</evidence>
<dbReference type="InterPro" id="IPR011333">
    <property type="entry name" value="SKP1/BTB/POZ_sf"/>
</dbReference>
<evidence type="ECO:0000313" key="6">
    <source>
        <dbReference type="Proteomes" id="UP001146793"/>
    </source>
</evidence>
<dbReference type="Gene3D" id="3.30.710.10">
    <property type="entry name" value="Potassium Channel Kv1.1, Chain A"/>
    <property type="match status" value="1"/>
</dbReference>
<dbReference type="PROSITE" id="PS50297">
    <property type="entry name" value="ANK_REP_REGION"/>
    <property type="match status" value="1"/>
</dbReference>
<dbReference type="EMBL" id="JANTQA010000012">
    <property type="protein sequence ID" value="KAJ3449671.1"/>
    <property type="molecule type" value="Genomic_DNA"/>
</dbReference>
<dbReference type="SMART" id="SM00248">
    <property type="entry name" value="ANK"/>
    <property type="match status" value="7"/>
</dbReference>
<proteinExistence type="predicted"/>
<dbReference type="CDD" id="cd18186">
    <property type="entry name" value="BTB_POZ_ZBTB_KLHL-like"/>
    <property type="match status" value="1"/>
</dbReference>
<keyword evidence="1" id="KW-0677">Repeat</keyword>
<evidence type="ECO:0000256" key="1">
    <source>
        <dbReference type="ARBA" id="ARBA00022737"/>
    </source>
</evidence>
<dbReference type="InterPro" id="IPR000210">
    <property type="entry name" value="BTB/POZ_dom"/>
</dbReference>
<dbReference type="Pfam" id="PF00023">
    <property type="entry name" value="Ank"/>
    <property type="match status" value="1"/>
</dbReference>
<dbReference type="InterPro" id="IPR002110">
    <property type="entry name" value="Ankyrin_rpt"/>
</dbReference>
<keyword evidence="2 3" id="KW-0040">ANK repeat</keyword>
<reference evidence="5" key="1">
    <citation type="submission" date="2022-08" db="EMBL/GenBank/DDBJ databases">
        <title>Novel sulphate-reducing endosymbionts in the free-living metamonad Anaeramoeba.</title>
        <authorList>
            <person name="Jerlstrom-Hultqvist J."/>
            <person name="Cepicka I."/>
            <person name="Gallot-Lavallee L."/>
            <person name="Salas-Leiva D."/>
            <person name="Curtis B.A."/>
            <person name="Zahonova K."/>
            <person name="Pipaliya S."/>
            <person name="Dacks J."/>
            <person name="Roger A.J."/>
        </authorList>
    </citation>
    <scope>NUCLEOTIDE SEQUENCE</scope>
    <source>
        <strain evidence="5">Busselton2</strain>
    </source>
</reference>
<evidence type="ECO:0000256" key="2">
    <source>
        <dbReference type="ARBA" id="ARBA00023043"/>
    </source>
</evidence>
<dbReference type="Proteomes" id="UP001146793">
    <property type="component" value="Unassembled WGS sequence"/>
</dbReference>
<accession>A0AAV8A5S0</accession>
<dbReference type="SUPFAM" id="SSF48403">
    <property type="entry name" value="Ankyrin repeat"/>
    <property type="match status" value="1"/>
</dbReference>
<comment type="caution">
    <text evidence="5">The sequence shown here is derived from an EMBL/GenBank/DDBJ whole genome shotgun (WGS) entry which is preliminary data.</text>
</comment>
<evidence type="ECO:0000313" key="5">
    <source>
        <dbReference type="EMBL" id="KAJ3449671.1"/>
    </source>
</evidence>
<protein>
    <submittedName>
        <fullName evidence="5">Ankyrin repeat-containing protein</fullName>
    </submittedName>
</protein>
<dbReference type="Gene3D" id="1.25.40.20">
    <property type="entry name" value="Ankyrin repeat-containing domain"/>
    <property type="match status" value="2"/>
</dbReference>
<dbReference type="PANTHER" id="PTHR24198:SF165">
    <property type="entry name" value="ANKYRIN REPEAT-CONTAINING PROTEIN-RELATED"/>
    <property type="match status" value="1"/>
</dbReference>
<dbReference type="Pfam" id="PF12796">
    <property type="entry name" value="Ank_2"/>
    <property type="match status" value="1"/>
</dbReference>
<name>A0AAV8A5S0_9EUKA</name>
<dbReference type="PANTHER" id="PTHR24198">
    <property type="entry name" value="ANKYRIN REPEAT AND PROTEIN KINASE DOMAIN-CONTAINING PROTEIN"/>
    <property type="match status" value="1"/>
</dbReference>
<dbReference type="InterPro" id="IPR036770">
    <property type="entry name" value="Ankyrin_rpt-contain_sf"/>
</dbReference>
<sequence>MKNNFISQRKNLQIKTWDYSHFDLQYYPISINQEYKILVDRKYFIPTLHQECTNLVYKYENAREKLPLKDYIERLLEEEYLFRIFAKFPHKEDFLKRMLTKFKVGKKATFLKYILYTALNNQCSLAFIQQLFEKGAVVDNSKEYNSLVIAIRKYSEYKVAKFLIGKGANLHSPDVLGYVPFVYALRNNKKKFLKYLIKKGFKITTTCPKVNFLSSMEKTPQELYIQTKEKIGRYVPNKGHSILCSICPNITIVHYAIFLIVSAEILQFLIENGAPFKVPDPYGYTPLHYTIENNLFHHTEILIKNGQKLDKNYPDGTSILKTALFSRNTKDIIELLLKNNAKFSKADQISLILDFLLENNVNKDIINLFLKYYPPNQKNFFNNKTPLVCAVEGGNINAIKLLLKYGANPYLSDKQTLCPPFEATDDVEIQEGFKFWNSIVHDFERLMDLEEACDFELQLQNEKKHFSLHKLMIKCRLGFQIDFDKFTEILSPLKYDQVKKIIKWIYTGTVSPRHHESVYSVINLFGVSKELFEKKIGKQGLVHDLNNLYLDQKSKDFTILLSEEGLENIEDEEEKKKFEEKVHSHRLILQARSGLFRELFVNVIDLSINQIHDYTNISFTALNYFMKFLYTDKISSDIPIEHLYELKGAQDFYKLSKHSNLNVRIKQINRPKIKKEARKTVLSSSTSTIRYSKTNYRLKYQREYLRFQKKMLNSKKKK</sequence>